<protein>
    <submittedName>
        <fullName evidence="4">Murein hydrolase activator EnvC</fullName>
    </submittedName>
</protein>
<feature type="transmembrane region" description="Helical" evidence="1">
    <location>
        <begin position="635"/>
        <end position="654"/>
    </location>
</feature>
<feature type="transmembrane region" description="Helical" evidence="1">
    <location>
        <begin position="661"/>
        <end position="680"/>
    </location>
</feature>
<dbReference type="InterPro" id="IPR013491">
    <property type="entry name" value="Tape_meas_N"/>
</dbReference>
<feature type="transmembrane region" description="Helical" evidence="1">
    <location>
        <begin position="574"/>
        <end position="598"/>
    </location>
</feature>
<dbReference type="GO" id="GO:0004222">
    <property type="term" value="F:metalloendopeptidase activity"/>
    <property type="evidence" value="ECO:0007669"/>
    <property type="project" value="TreeGrafter"/>
</dbReference>
<dbReference type="InterPro" id="IPR011989">
    <property type="entry name" value="ARM-like"/>
</dbReference>
<dbReference type="InterPro" id="IPR016047">
    <property type="entry name" value="M23ase_b-sheet_dom"/>
</dbReference>
<feature type="domain" description="M23ase beta-sheet core" evidence="2">
    <location>
        <begin position="1183"/>
        <end position="1277"/>
    </location>
</feature>
<gene>
    <name evidence="4" type="primary">envC</name>
    <name evidence="4" type="ORF">ELLFYP34_00361</name>
</gene>
<evidence type="ECO:0000313" key="4">
    <source>
        <dbReference type="EMBL" id="VYU49762.1"/>
    </source>
</evidence>
<dbReference type="SUPFAM" id="SSF48371">
    <property type="entry name" value="ARM repeat"/>
    <property type="match status" value="1"/>
</dbReference>
<keyword evidence="1" id="KW-1133">Transmembrane helix</keyword>
<evidence type="ECO:0000256" key="1">
    <source>
        <dbReference type="SAM" id="Phobius"/>
    </source>
</evidence>
<dbReference type="EMBL" id="CACRTR010000012">
    <property type="protein sequence ID" value="VYU49762.1"/>
    <property type="molecule type" value="Genomic_DNA"/>
</dbReference>
<dbReference type="NCBIfam" id="TIGR02675">
    <property type="entry name" value="tape_meas_nterm"/>
    <property type="match status" value="1"/>
</dbReference>
<dbReference type="Pfam" id="PF20155">
    <property type="entry name" value="TMP_3"/>
    <property type="match status" value="1"/>
</dbReference>
<dbReference type="SUPFAM" id="SSF51261">
    <property type="entry name" value="Duplicated hybrid motif"/>
    <property type="match status" value="1"/>
</dbReference>
<keyword evidence="1" id="KW-0812">Transmembrane</keyword>
<dbReference type="PANTHER" id="PTHR21666:SF270">
    <property type="entry name" value="MUREIN HYDROLASE ACTIVATOR ENVC"/>
    <property type="match status" value="1"/>
</dbReference>
<organism evidence="4">
    <name type="scientific">Eubacterium limosum</name>
    <dbReference type="NCBI Taxonomy" id="1736"/>
    <lineage>
        <taxon>Bacteria</taxon>
        <taxon>Bacillati</taxon>
        <taxon>Bacillota</taxon>
        <taxon>Clostridia</taxon>
        <taxon>Eubacteriales</taxon>
        <taxon>Eubacteriaceae</taxon>
        <taxon>Eubacterium</taxon>
    </lineage>
</organism>
<feature type="domain" description="Tape measure protein N-terminal" evidence="3">
    <location>
        <begin position="186"/>
        <end position="363"/>
    </location>
</feature>
<keyword evidence="4" id="KW-0378">Hydrolase</keyword>
<evidence type="ECO:0000259" key="3">
    <source>
        <dbReference type="Pfam" id="PF20155"/>
    </source>
</evidence>
<dbReference type="Gene3D" id="1.25.10.10">
    <property type="entry name" value="Leucine-rich Repeat Variant"/>
    <property type="match status" value="1"/>
</dbReference>
<keyword evidence="1" id="KW-0472">Membrane</keyword>
<dbReference type="InterPro" id="IPR011055">
    <property type="entry name" value="Dup_hybrid_motif"/>
</dbReference>
<feature type="transmembrane region" description="Helical" evidence="1">
    <location>
        <begin position="541"/>
        <end position="568"/>
    </location>
</feature>
<dbReference type="PANTHER" id="PTHR21666">
    <property type="entry name" value="PEPTIDASE-RELATED"/>
    <property type="match status" value="1"/>
</dbReference>
<dbReference type="Gene3D" id="2.70.70.10">
    <property type="entry name" value="Glucose Permease (Domain IIA)"/>
    <property type="match status" value="1"/>
</dbReference>
<evidence type="ECO:0000259" key="2">
    <source>
        <dbReference type="Pfam" id="PF01551"/>
    </source>
</evidence>
<accession>A0A6N3FCF7</accession>
<sequence>MADYTLSVKMTGDASNLEKAFSKAQSSIDKVSKKMGSTGSEITQSMEAAAAASSKSLKQIAEEQGKTVNQLRSEVAKIAAEYKKAGMDASSAMKKAYADIGYQADATIEKIKKGARESKSAYESLAKSLDGVSKKLATMSGGLKTAGTAMNDIGKMLMPVSAAVKTLGASTVKTAIDFLSLKENTRVAFKVLLGSAEAAEQMLEDLYKFALTTPFSYDTYLTAGKVLMAMGVAANECIPYLEGITNAAIATGYGQVGVNSLSEAIGRMSSKGKIQLEELNRFMEMGIPAVKILGNAYGVTGESIYKMMETGELLAADALPKLLEGMNEGTDGVNGATAAYGGLAKEMKGTLSGAMDSLNSKFRNMAIGIWNAEEAYPELINTIQTFTASLDVLPAVFASVSQAAVPVLEVLTEKLNQLAEYTQNASPEQLQRIGDVILGLAAAGPVLIVLGKSLNGLGKAFGFVSRTIGKIPQLLGEIELAGGASSFFSGKAAAVFSALTGPVGIAVMAITGLTAAFAYLMSTNEAFRSSIMGSFDTIKAAVLPIITQLGELFKQIGGAILQVVTTVLQGLAPAIAQIVSVIAQVIAMIAPFISQLISSLLPTINTITNVLMNIIQAAMPALLAIVNAVMTVVEAVAPVVMNVLSIVVDVVNNIMQALSPIIGFIGGLISTIIAIIAPVVTVVANVIAAIVQIIGQVLNVVTGVFSTIFSVISETWTKAMAFISGIINKISSLISSISSVVSTVFNGIYSVCRSVMDKVDAVIKGVFDSIRSTWEGLTGFVDGIFSGIEGAVNELVGQVKGFVNGVIGGINVAVGLINKIPGVSISEIPYLARGTDDFQGGFARINEGGRGELVVLPNGTQVIPHDVSMAYAQAAASAPTSSPTSSNLNTNVGLKITGTDSFSNDLLKGISVEIDSEWSQVSASTTTQWQAIQTFLKTTWTAIKSDASSDWAALENMITSKWGAISNGTANSWNTILAYLRKTWQSMLSESLSSWTGMRDGVQSILGGLYGVVTSGFSPSLRYIQGLSNTLYGYGTNMINELARGVRDTAGGVTGAIEDLVETLKSKFIEGFEIHSPSHFTYYVGTMLGKGLINSLRDSHLASFVDSMIAEMKNSFSQGKLNLSAVMSFMGDKAPDLLRELGITLGGGTGIMGAGGMVWPSDFTEITSWFGNRPYPGAGGSTNHGGLDIGASMGSNVYAALGGTITSSGWKGGYGNAITIDHGNGLSTLYGHMSQLIAGVGQMVAPGQVIGLVGSTGNSTGPHLHFETRMNGERMDPASFFGFSVGSRDVPQDMIAWVHKHEAIIPADEMEKLKRLTNPRAPYRNSHGDILPGLNTRFANSAQGFNVSSWDETWTSQGGTQGHRRRVPDIKVEVTSVMDGRKVGYGSARYVNEKNTFDEKRRNRIGGIV</sequence>
<dbReference type="Pfam" id="PF01551">
    <property type="entry name" value="Peptidase_M23"/>
    <property type="match status" value="1"/>
</dbReference>
<dbReference type="InterPro" id="IPR016024">
    <property type="entry name" value="ARM-type_fold"/>
</dbReference>
<dbReference type="InterPro" id="IPR050570">
    <property type="entry name" value="Cell_wall_metabolism_enzyme"/>
</dbReference>
<feature type="transmembrane region" description="Helical" evidence="1">
    <location>
        <begin position="686"/>
        <end position="709"/>
    </location>
</feature>
<proteinExistence type="predicted"/>
<reference evidence="4" key="1">
    <citation type="submission" date="2019-11" db="EMBL/GenBank/DDBJ databases">
        <authorList>
            <person name="Feng L."/>
        </authorList>
    </citation>
    <scope>NUCLEOTIDE SEQUENCE</scope>
    <source>
        <strain evidence="4">ElimosumLFYP34</strain>
    </source>
</reference>
<feature type="transmembrane region" description="Helical" evidence="1">
    <location>
        <begin position="495"/>
        <end position="520"/>
    </location>
</feature>
<name>A0A6N3FCF7_EUBLI</name>
<dbReference type="CDD" id="cd12797">
    <property type="entry name" value="M23_peptidase"/>
    <property type="match status" value="1"/>
</dbReference>